<dbReference type="Proteomes" id="UP000256269">
    <property type="component" value="Unassembled WGS sequence"/>
</dbReference>
<dbReference type="EMBL" id="QUNO01000013">
    <property type="protein sequence ID" value="REH39258.1"/>
    <property type="molecule type" value="Genomic_DNA"/>
</dbReference>
<dbReference type="RefSeq" id="WP_147328730.1">
    <property type="nucleotide sequence ID" value="NZ_CP144375.1"/>
</dbReference>
<evidence type="ECO:0008006" key="4">
    <source>
        <dbReference type="Google" id="ProtNLM"/>
    </source>
</evidence>
<evidence type="ECO:0000313" key="3">
    <source>
        <dbReference type="Proteomes" id="UP000256269"/>
    </source>
</evidence>
<evidence type="ECO:0000313" key="2">
    <source>
        <dbReference type="EMBL" id="REH39258.1"/>
    </source>
</evidence>
<name>A0A3E0H7F2_9PSEU</name>
<keyword evidence="3" id="KW-1185">Reference proteome</keyword>
<sequence length="304" mass="31244">MGVRTWAAVLAVGALTSTLVEGVAHGATECTATTLPHNGVATALVQTAPGDILGAGRGTLLRWHNGELTSSPLPDGFTTLRLRGADKNGRAIGSIDGRAITVADGHIAPVTTTSTVTTSAGKGINQAGDYMVQGFDPTRQGQQQRYFAYPAGTTVSVEILVHADQFRTMNGILDDRRLVLDWAADDGHSRAATFLGGAVTLLALPDGAADSRTTAAAGSWIIGSAGNRSVAWDPSGTPYVLPAGFDAVSVNRSGEVAGTIYGLAALWSPDGSVRRLGWGTVNSIGDDGTILGSAHAAPTTWKCH</sequence>
<protein>
    <recommendedName>
        <fullName evidence="4">YD repeat-containing protein</fullName>
    </recommendedName>
</protein>
<comment type="caution">
    <text evidence="2">The sequence shown here is derived from an EMBL/GenBank/DDBJ whole genome shotgun (WGS) entry which is preliminary data.</text>
</comment>
<gene>
    <name evidence="2" type="ORF">BCF44_113113</name>
</gene>
<feature type="signal peptide" evidence="1">
    <location>
        <begin position="1"/>
        <end position="26"/>
    </location>
</feature>
<keyword evidence="1" id="KW-0732">Signal</keyword>
<proteinExistence type="predicted"/>
<organism evidence="2 3">
    <name type="scientific">Kutzneria buriramensis</name>
    <dbReference type="NCBI Taxonomy" id="1045776"/>
    <lineage>
        <taxon>Bacteria</taxon>
        <taxon>Bacillati</taxon>
        <taxon>Actinomycetota</taxon>
        <taxon>Actinomycetes</taxon>
        <taxon>Pseudonocardiales</taxon>
        <taxon>Pseudonocardiaceae</taxon>
        <taxon>Kutzneria</taxon>
    </lineage>
</organism>
<reference evidence="2 3" key="1">
    <citation type="submission" date="2018-08" db="EMBL/GenBank/DDBJ databases">
        <title>Genomic Encyclopedia of Archaeal and Bacterial Type Strains, Phase II (KMG-II): from individual species to whole genera.</title>
        <authorList>
            <person name="Goeker M."/>
        </authorList>
    </citation>
    <scope>NUCLEOTIDE SEQUENCE [LARGE SCALE GENOMIC DNA]</scope>
    <source>
        <strain evidence="2 3">DSM 45791</strain>
    </source>
</reference>
<evidence type="ECO:0000256" key="1">
    <source>
        <dbReference type="SAM" id="SignalP"/>
    </source>
</evidence>
<dbReference type="AlphaFoldDB" id="A0A3E0H7F2"/>
<accession>A0A3E0H7F2</accession>
<dbReference type="OrthoDB" id="3685735at2"/>
<feature type="chain" id="PRO_5017705286" description="YD repeat-containing protein" evidence="1">
    <location>
        <begin position="27"/>
        <end position="304"/>
    </location>
</feature>